<feature type="signal peptide" evidence="1">
    <location>
        <begin position="1"/>
        <end position="19"/>
    </location>
</feature>
<organism evidence="3 4">
    <name type="scientific">Peltaster fructicola</name>
    <dbReference type="NCBI Taxonomy" id="286661"/>
    <lineage>
        <taxon>Eukaryota</taxon>
        <taxon>Fungi</taxon>
        <taxon>Dikarya</taxon>
        <taxon>Ascomycota</taxon>
        <taxon>Pezizomycotina</taxon>
        <taxon>Dothideomycetes</taxon>
        <taxon>Dothideomycetes incertae sedis</taxon>
        <taxon>Peltaster</taxon>
    </lineage>
</organism>
<proteinExistence type="predicted"/>
<dbReference type="PANTHER" id="PTHR43662">
    <property type="match status" value="1"/>
</dbReference>
<dbReference type="Pfam" id="PF09362">
    <property type="entry name" value="DUF1996"/>
    <property type="match status" value="1"/>
</dbReference>
<evidence type="ECO:0000256" key="1">
    <source>
        <dbReference type="SAM" id="SignalP"/>
    </source>
</evidence>
<reference evidence="3 4" key="1">
    <citation type="journal article" date="2016" name="Sci. Rep.">
        <title>Peltaster fructicola genome reveals evolution from an invasive phytopathogen to an ectophytic parasite.</title>
        <authorList>
            <person name="Xu C."/>
            <person name="Chen H."/>
            <person name="Gleason M.L."/>
            <person name="Xu J.R."/>
            <person name="Liu H."/>
            <person name="Zhang R."/>
            <person name="Sun G."/>
        </authorList>
    </citation>
    <scope>NUCLEOTIDE SEQUENCE [LARGE SCALE GENOMIC DNA]</scope>
    <source>
        <strain evidence="3 4">LNHT1506</strain>
    </source>
</reference>
<dbReference type="OrthoDB" id="74764at2759"/>
<dbReference type="EMBL" id="CP051141">
    <property type="protein sequence ID" value="QIW99546.1"/>
    <property type="molecule type" value="Genomic_DNA"/>
</dbReference>
<dbReference type="PANTHER" id="PTHR43662:SF12">
    <property type="entry name" value="DUF1996 DOMAIN-CONTAINING PROTEIN-RELATED"/>
    <property type="match status" value="1"/>
</dbReference>
<protein>
    <recommendedName>
        <fullName evidence="2">DUF1996 domain-containing protein</fullName>
    </recommendedName>
</protein>
<dbReference type="AlphaFoldDB" id="A0A6H0XXP6"/>
<keyword evidence="4" id="KW-1185">Reference proteome</keyword>
<evidence type="ECO:0000259" key="2">
    <source>
        <dbReference type="Pfam" id="PF09362"/>
    </source>
</evidence>
<evidence type="ECO:0000313" key="4">
    <source>
        <dbReference type="Proteomes" id="UP000503462"/>
    </source>
</evidence>
<feature type="domain" description="DUF1996" evidence="2">
    <location>
        <begin position="38"/>
        <end position="278"/>
    </location>
</feature>
<accession>A0A6H0XXP6</accession>
<gene>
    <name evidence="3" type="ORF">AMS68_005064</name>
</gene>
<feature type="chain" id="PRO_5026038842" description="DUF1996 domain-containing protein" evidence="1">
    <location>
        <begin position="20"/>
        <end position="590"/>
    </location>
</feature>
<sequence>MLTQTFLTAFAASLPLALANQFVMYTPGGDDTSVQRIDPILSPGSISGHVHQVFGSNALSDTVTYDSLQQADCTTVGDASNHGNAQDNSLYWHPALFMEAKNGSGFVRVPTNGHKIYYRDAGSEKDTKRSPFEFPRGFRMLAGNPFLRQAPSDLHRQNITQWICHRPGKWDQGTAGGFPTGVQDCTDYPGFNGAIHFPHCWNGNDFNPAAPTDHVVYPDGDIEEGICPSSHPIRLPHIFMENQFDLHKVVDQVKPDSFVLAQGDNTGYGWHADFFSGWVDGAIPSLLASCTYQPNEDVGVCSGFQPRSKKASECKLSTKYNEEVTYPGPYLPGCNPIVDTDPAPKMQVAASGIATNVCSTLGAVASIMPTLPVSIPMYSPVASIVGSIAPVVSQGPAADSITQPAGTTVFNAPSAFSIPTTFATFFTTTAAASSAAPSTSSISCPASDGQTYISNGATFQIECNTDHKGGDMSWKWVKNGLTECIDACATTPGCVDVSLSGVACYLKKTLGQSSSNSGVQGAKLISSGSAASTTVTAPATTMTAAPAYGDHGDHDKDVYVQWFTETSFVTVTARPEPFHRRHEDFHAARN</sequence>
<dbReference type="Proteomes" id="UP000503462">
    <property type="component" value="Chromosome 3"/>
</dbReference>
<keyword evidence="1" id="KW-0732">Signal</keyword>
<name>A0A6H0XXP6_9PEZI</name>
<dbReference type="InterPro" id="IPR018535">
    <property type="entry name" value="DUF1996"/>
</dbReference>
<evidence type="ECO:0000313" key="3">
    <source>
        <dbReference type="EMBL" id="QIW99546.1"/>
    </source>
</evidence>